<organism evidence="2 3">
    <name type="scientific">Platysternon megacephalum</name>
    <name type="common">big-headed turtle</name>
    <dbReference type="NCBI Taxonomy" id="55544"/>
    <lineage>
        <taxon>Eukaryota</taxon>
        <taxon>Metazoa</taxon>
        <taxon>Chordata</taxon>
        <taxon>Craniata</taxon>
        <taxon>Vertebrata</taxon>
        <taxon>Euteleostomi</taxon>
        <taxon>Archelosauria</taxon>
        <taxon>Testudinata</taxon>
        <taxon>Testudines</taxon>
        <taxon>Cryptodira</taxon>
        <taxon>Durocryptodira</taxon>
        <taxon>Testudinoidea</taxon>
        <taxon>Platysternidae</taxon>
        <taxon>Platysternon</taxon>
    </lineage>
</organism>
<feature type="compositionally biased region" description="Basic residues" evidence="1">
    <location>
        <begin position="43"/>
        <end position="52"/>
    </location>
</feature>
<sequence>MAAAQRRKKKAQIRRRQKTQQMTLQKPQPKRKTSQPQQGRWKPVLKRLRKSQGKRRFSTLYISEMMGRLQPGNRRMSAKAKGLMNSSMCNLYSGVFTEADRRRKKRRGSFIGTSEVQAALEKVMKGNVANYSITSIRSKSH</sequence>
<evidence type="ECO:0000256" key="1">
    <source>
        <dbReference type="SAM" id="MobiDB-lite"/>
    </source>
</evidence>
<dbReference type="InterPro" id="IPR009072">
    <property type="entry name" value="Histone-fold"/>
</dbReference>
<feature type="region of interest" description="Disordered" evidence="1">
    <location>
        <begin position="1"/>
        <end position="52"/>
    </location>
</feature>
<dbReference type="Proteomes" id="UP000297703">
    <property type="component" value="Unassembled WGS sequence"/>
</dbReference>
<dbReference type="STRING" id="55544.A0A4D9DNY5"/>
<dbReference type="OrthoDB" id="10485303at2759"/>
<protein>
    <submittedName>
        <fullName evidence="2">HIRA-interacting protein 3</fullName>
    </submittedName>
</protein>
<dbReference type="Gene3D" id="1.10.20.10">
    <property type="entry name" value="Histone, subunit A"/>
    <property type="match status" value="1"/>
</dbReference>
<dbReference type="EMBL" id="QXTE01000434">
    <property type="protein sequence ID" value="TFJ98041.1"/>
    <property type="molecule type" value="Genomic_DNA"/>
</dbReference>
<dbReference type="GO" id="GO:0046982">
    <property type="term" value="F:protein heterodimerization activity"/>
    <property type="evidence" value="ECO:0007669"/>
    <property type="project" value="InterPro"/>
</dbReference>
<evidence type="ECO:0000313" key="2">
    <source>
        <dbReference type="EMBL" id="TFJ98041.1"/>
    </source>
</evidence>
<reference evidence="2 3" key="1">
    <citation type="submission" date="2019-04" db="EMBL/GenBank/DDBJ databases">
        <title>Draft genome of the big-headed turtle Platysternon megacephalum.</title>
        <authorList>
            <person name="Gong S."/>
        </authorList>
    </citation>
    <scope>NUCLEOTIDE SEQUENCE [LARGE SCALE GENOMIC DNA]</scope>
    <source>
        <strain evidence="2">DO16091913</strain>
        <tissue evidence="2">Muscle</tissue>
    </source>
</reference>
<comment type="caution">
    <text evidence="2">The sequence shown here is derived from an EMBL/GenBank/DDBJ whole genome shotgun (WGS) entry which is preliminary data.</text>
</comment>
<evidence type="ECO:0000313" key="3">
    <source>
        <dbReference type="Proteomes" id="UP000297703"/>
    </source>
</evidence>
<reference evidence="2 3" key="2">
    <citation type="submission" date="2019-04" db="EMBL/GenBank/DDBJ databases">
        <title>The genome sequence of big-headed turtle.</title>
        <authorList>
            <person name="Gong S."/>
        </authorList>
    </citation>
    <scope>NUCLEOTIDE SEQUENCE [LARGE SCALE GENOMIC DNA]</scope>
    <source>
        <strain evidence="2">DO16091913</strain>
        <tissue evidence="2">Muscle</tissue>
    </source>
</reference>
<accession>A0A4D9DNY5</accession>
<dbReference type="SUPFAM" id="SSF47113">
    <property type="entry name" value="Histone-fold"/>
    <property type="match status" value="1"/>
</dbReference>
<name>A0A4D9DNY5_9SAUR</name>
<feature type="compositionally biased region" description="Basic residues" evidence="1">
    <location>
        <begin position="1"/>
        <end position="18"/>
    </location>
</feature>
<dbReference type="AlphaFoldDB" id="A0A4D9DNY5"/>
<proteinExistence type="predicted"/>
<keyword evidence="3" id="KW-1185">Reference proteome</keyword>
<gene>
    <name evidence="2" type="ORF">DR999_PMT20058</name>
</gene>